<dbReference type="InterPro" id="IPR001041">
    <property type="entry name" value="2Fe-2S_ferredoxin-type"/>
</dbReference>
<protein>
    <submittedName>
        <fullName evidence="20">Aldehyde oxidase 1</fullName>
    </submittedName>
</protein>
<dbReference type="GO" id="GO:0016491">
    <property type="term" value="F:oxidoreductase activity"/>
    <property type="evidence" value="ECO:0007669"/>
    <property type="project" value="UniProtKB-KW"/>
</dbReference>
<evidence type="ECO:0000256" key="17">
    <source>
        <dbReference type="PIRSR" id="PIRSR000127-3"/>
    </source>
</evidence>
<evidence type="ECO:0000256" key="12">
    <source>
        <dbReference type="ARBA" id="ARBA00023014"/>
    </source>
</evidence>
<dbReference type="Pfam" id="PF01315">
    <property type="entry name" value="Ald_Xan_dh_C"/>
    <property type="match status" value="1"/>
</dbReference>
<dbReference type="AlphaFoldDB" id="A0A212EZ25"/>
<dbReference type="Pfam" id="PF02738">
    <property type="entry name" value="MoCoBD_1"/>
    <property type="match status" value="1"/>
</dbReference>
<keyword evidence="7 17" id="KW-0001">2Fe-2S</keyword>
<dbReference type="InterPro" id="IPR008274">
    <property type="entry name" value="AldOxase/xan_DH_MoCoBD1"/>
</dbReference>
<evidence type="ECO:0000256" key="11">
    <source>
        <dbReference type="ARBA" id="ARBA00023004"/>
    </source>
</evidence>
<keyword evidence="21" id="KW-1185">Reference proteome</keyword>
<organism evidence="20 21">
    <name type="scientific">Danaus plexippus plexippus</name>
    <dbReference type="NCBI Taxonomy" id="278856"/>
    <lineage>
        <taxon>Eukaryota</taxon>
        <taxon>Metazoa</taxon>
        <taxon>Ecdysozoa</taxon>
        <taxon>Arthropoda</taxon>
        <taxon>Hexapoda</taxon>
        <taxon>Insecta</taxon>
        <taxon>Pterygota</taxon>
        <taxon>Neoptera</taxon>
        <taxon>Endopterygota</taxon>
        <taxon>Lepidoptera</taxon>
        <taxon>Glossata</taxon>
        <taxon>Ditrysia</taxon>
        <taxon>Papilionoidea</taxon>
        <taxon>Nymphalidae</taxon>
        <taxon>Danainae</taxon>
        <taxon>Danaini</taxon>
        <taxon>Danaina</taxon>
        <taxon>Danaus</taxon>
        <taxon>Danaus</taxon>
    </lineage>
</organism>
<dbReference type="PANTHER" id="PTHR11908">
    <property type="entry name" value="XANTHINE DEHYDROGENASE"/>
    <property type="match status" value="1"/>
</dbReference>
<evidence type="ECO:0000259" key="18">
    <source>
        <dbReference type="PROSITE" id="PS51085"/>
    </source>
</evidence>
<dbReference type="Gene3D" id="3.30.390.50">
    <property type="entry name" value="CO dehydrogenase flavoprotein, C-terminal domain"/>
    <property type="match status" value="1"/>
</dbReference>
<evidence type="ECO:0000256" key="14">
    <source>
        <dbReference type="ARBA" id="ARBA00034078"/>
    </source>
</evidence>
<proteinExistence type="inferred from homology"/>
<gene>
    <name evidence="20" type="ORF">KGM_208006</name>
</gene>
<keyword evidence="8 17" id="KW-0479">Metal-binding</keyword>
<dbReference type="InterPro" id="IPR012675">
    <property type="entry name" value="Beta-grasp_dom_sf"/>
</dbReference>
<evidence type="ECO:0000313" key="21">
    <source>
        <dbReference type="Proteomes" id="UP000007151"/>
    </source>
</evidence>
<dbReference type="GO" id="GO:0051537">
    <property type="term" value="F:2 iron, 2 sulfur cluster binding"/>
    <property type="evidence" value="ECO:0007669"/>
    <property type="project" value="UniProtKB-KW"/>
</dbReference>
<dbReference type="Gene3D" id="1.10.150.120">
    <property type="entry name" value="[2Fe-2S]-binding domain"/>
    <property type="match status" value="1"/>
</dbReference>
<evidence type="ECO:0000256" key="7">
    <source>
        <dbReference type="ARBA" id="ARBA00022714"/>
    </source>
</evidence>
<evidence type="ECO:0000256" key="16">
    <source>
        <dbReference type="PIRSR" id="PIRSR000127-2"/>
    </source>
</evidence>
<dbReference type="SMART" id="SM01092">
    <property type="entry name" value="CO_deh_flav_C"/>
    <property type="match status" value="1"/>
</dbReference>
<dbReference type="PANTHER" id="PTHR11908:SF132">
    <property type="entry name" value="ALDEHYDE OXIDASE 1-RELATED"/>
    <property type="match status" value="1"/>
</dbReference>
<keyword evidence="6" id="KW-0285">Flavoprotein</keyword>
<evidence type="ECO:0000256" key="13">
    <source>
        <dbReference type="ARBA" id="ARBA00023140"/>
    </source>
</evidence>
<dbReference type="Gene3D" id="3.10.20.30">
    <property type="match status" value="1"/>
</dbReference>
<dbReference type="SUPFAM" id="SSF55447">
    <property type="entry name" value="CO dehydrogenase flavoprotein C-terminal domain-like"/>
    <property type="match status" value="1"/>
</dbReference>
<reference evidence="20 21" key="1">
    <citation type="journal article" date="2011" name="Cell">
        <title>The monarch butterfly genome yields insights into long-distance migration.</title>
        <authorList>
            <person name="Zhan S."/>
            <person name="Merlin C."/>
            <person name="Boore J.L."/>
            <person name="Reppert S.M."/>
        </authorList>
    </citation>
    <scope>NUCLEOTIDE SEQUENCE [LARGE SCALE GENOMIC DNA]</scope>
    <source>
        <strain evidence="20">F-2</strain>
    </source>
</reference>
<evidence type="ECO:0000313" key="20">
    <source>
        <dbReference type="EMBL" id="OWR46707.1"/>
    </source>
</evidence>
<dbReference type="STRING" id="278856.A0A212EZ25"/>
<feature type="active site" description="Proton acceptor" evidence="15">
    <location>
        <position position="1200"/>
    </location>
</feature>
<evidence type="ECO:0000256" key="2">
    <source>
        <dbReference type="ARBA" id="ARBA00004275"/>
    </source>
</evidence>
<feature type="binding site" evidence="16">
    <location>
        <position position="389"/>
    </location>
    <ligand>
        <name>FAD</name>
        <dbReference type="ChEBI" id="CHEBI:57692"/>
    </ligand>
</feature>
<dbReference type="PROSITE" id="PS51085">
    <property type="entry name" value="2FE2S_FER_2"/>
    <property type="match status" value="1"/>
</dbReference>
<dbReference type="CDD" id="cd00207">
    <property type="entry name" value="fer2"/>
    <property type="match status" value="1"/>
</dbReference>
<evidence type="ECO:0000256" key="8">
    <source>
        <dbReference type="ARBA" id="ARBA00022723"/>
    </source>
</evidence>
<feature type="binding site" evidence="17">
    <location>
        <position position="108"/>
    </location>
    <ligand>
        <name>[2Fe-2S] cluster</name>
        <dbReference type="ChEBI" id="CHEBI:190135"/>
        <label>2</label>
    </ligand>
</feature>
<evidence type="ECO:0000256" key="10">
    <source>
        <dbReference type="ARBA" id="ARBA00023002"/>
    </source>
</evidence>
<dbReference type="SUPFAM" id="SSF54292">
    <property type="entry name" value="2Fe-2S ferredoxin-like"/>
    <property type="match status" value="1"/>
</dbReference>
<dbReference type="InterPro" id="IPR006058">
    <property type="entry name" value="2Fe2S_fd_BS"/>
</dbReference>
<comment type="subcellular location">
    <subcellularLocation>
        <location evidence="2">Peroxisome</location>
    </subcellularLocation>
</comment>
<dbReference type="Gene3D" id="3.90.1170.50">
    <property type="entry name" value="Aldehyde oxidase/xanthine dehydrogenase, a/b hammerhead"/>
    <property type="match status" value="1"/>
</dbReference>
<comment type="similarity">
    <text evidence="3">Belongs to the xanthine dehydrogenase family.</text>
</comment>
<dbReference type="Pfam" id="PF20256">
    <property type="entry name" value="MoCoBD_2"/>
    <property type="match status" value="1"/>
</dbReference>
<dbReference type="FunFam" id="3.30.365.10:FF:000002">
    <property type="entry name" value="Xanthine dehydrogenase oxidase"/>
    <property type="match status" value="1"/>
</dbReference>
<evidence type="ECO:0000256" key="3">
    <source>
        <dbReference type="ARBA" id="ARBA00006849"/>
    </source>
</evidence>
<feature type="binding site" evidence="17">
    <location>
        <position position="68"/>
    </location>
    <ligand>
        <name>[2Fe-2S] cluster</name>
        <dbReference type="ChEBI" id="CHEBI:190135"/>
        <label>1</label>
    </ligand>
</feature>
<dbReference type="GO" id="GO:0005506">
    <property type="term" value="F:iron ion binding"/>
    <property type="evidence" value="ECO:0007669"/>
    <property type="project" value="InterPro"/>
</dbReference>
<keyword evidence="12 17" id="KW-0411">Iron-sulfur</keyword>
<dbReference type="InterPro" id="IPR016166">
    <property type="entry name" value="FAD-bd_PCMH"/>
</dbReference>
<dbReference type="GO" id="GO:0005777">
    <property type="term" value="C:peroxisome"/>
    <property type="evidence" value="ECO:0007669"/>
    <property type="project" value="UniProtKB-SubCell"/>
</dbReference>
<comment type="cofactor">
    <cofactor evidence="14">
        <name>[2Fe-2S] cluster</name>
        <dbReference type="ChEBI" id="CHEBI:190135"/>
    </cofactor>
</comment>
<feature type="binding site" evidence="17">
    <location>
        <position position="50"/>
    </location>
    <ligand>
        <name>[2Fe-2S] cluster</name>
        <dbReference type="ChEBI" id="CHEBI:190135"/>
        <label>1</label>
    </ligand>
</feature>
<feature type="binding site" evidence="17">
    <location>
        <position position="143"/>
    </location>
    <ligand>
        <name>[2Fe-2S] cluster</name>
        <dbReference type="ChEBI" id="CHEBI:190135"/>
        <label>2</label>
    </ligand>
</feature>
<feature type="binding site" evidence="17">
    <location>
        <position position="111"/>
    </location>
    <ligand>
        <name>[2Fe-2S] cluster</name>
        <dbReference type="ChEBI" id="CHEBI:190135"/>
        <label>2</label>
    </ligand>
</feature>
<dbReference type="InterPro" id="IPR036318">
    <property type="entry name" value="FAD-bd_PCMH-like_sf"/>
</dbReference>
<dbReference type="PROSITE" id="PS00197">
    <property type="entry name" value="2FE2S_FER_1"/>
    <property type="match status" value="1"/>
</dbReference>
<dbReference type="Gene3D" id="3.30.465.10">
    <property type="match status" value="1"/>
</dbReference>
<evidence type="ECO:0000256" key="9">
    <source>
        <dbReference type="ARBA" id="ARBA00022827"/>
    </source>
</evidence>
<dbReference type="Pfam" id="PF01799">
    <property type="entry name" value="Fer2_2"/>
    <property type="match status" value="1"/>
</dbReference>
<keyword evidence="11 17" id="KW-0408">Iron</keyword>
<name>A0A212EZ25_DANPL</name>
<feature type="domain" description="FAD-binding PCMH-type" evidence="19">
    <location>
        <begin position="210"/>
        <end position="381"/>
    </location>
</feature>
<keyword evidence="10" id="KW-0560">Oxidoreductase</keyword>
<evidence type="ECO:0000256" key="1">
    <source>
        <dbReference type="ARBA" id="ARBA00001974"/>
    </source>
</evidence>
<dbReference type="InterPro" id="IPR036010">
    <property type="entry name" value="2Fe-2S_ferredoxin-like_sf"/>
</dbReference>
<accession>A0A212EZ25</accession>
<dbReference type="KEGG" id="dpl:KGM_208006"/>
<evidence type="ECO:0000259" key="19">
    <source>
        <dbReference type="PROSITE" id="PS51387"/>
    </source>
</evidence>
<dbReference type="EMBL" id="AGBW02011403">
    <property type="protein sequence ID" value="OWR46707.1"/>
    <property type="molecule type" value="Genomic_DNA"/>
</dbReference>
<dbReference type="Proteomes" id="UP000007151">
    <property type="component" value="Unassembled WGS sequence"/>
</dbReference>
<dbReference type="Gene3D" id="3.30.365.10">
    <property type="entry name" value="Aldehyde oxidase/xanthine dehydrogenase, molybdopterin binding domain"/>
    <property type="match status" value="4"/>
</dbReference>
<dbReference type="InterPro" id="IPR002346">
    <property type="entry name" value="Mopterin_DH_FAD-bd"/>
</dbReference>
<dbReference type="InterPro" id="IPR005107">
    <property type="entry name" value="CO_DH_flav_C"/>
</dbReference>
<dbReference type="SUPFAM" id="SSF54665">
    <property type="entry name" value="CO dehydrogenase molybdoprotein N-domain-like"/>
    <property type="match status" value="1"/>
</dbReference>
<dbReference type="InterPro" id="IPR036856">
    <property type="entry name" value="Ald_Oxase/Xan_DH_a/b_sf"/>
</dbReference>
<dbReference type="InterPro" id="IPR016208">
    <property type="entry name" value="Ald_Oxase/xanthine_DH-like"/>
</dbReference>
<dbReference type="SUPFAM" id="SSF56003">
    <property type="entry name" value="Molybdenum cofactor-binding domain"/>
    <property type="match status" value="1"/>
</dbReference>
<feature type="binding site" evidence="17">
    <location>
        <position position="42"/>
    </location>
    <ligand>
        <name>[2Fe-2S] cluster</name>
        <dbReference type="ChEBI" id="CHEBI:190135"/>
        <label>1</label>
    </ligand>
</feature>
<evidence type="ECO:0000256" key="6">
    <source>
        <dbReference type="ARBA" id="ARBA00022630"/>
    </source>
</evidence>
<dbReference type="InterPro" id="IPR046867">
    <property type="entry name" value="AldOxase/xan_DH_MoCoBD2"/>
</dbReference>
<dbReference type="InterPro" id="IPR037165">
    <property type="entry name" value="AldOxase/xan_DH_Mopterin-bd_sf"/>
</dbReference>
<evidence type="ECO:0000256" key="4">
    <source>
        <dbReference type="ARBA" id="ARBA00011738"/>
    </source>
</evidence>
<evidence type="ECO:0000256" key="5">
    <source>
        <dbReference type="ARBA" id="ARBA00022505"/>
    </source>
</evidence>
<dbReference type="InterPro" id="IPR036683">
    <property type="entry name" value="CO_DH_flav_C_dom_sf"/>
</dbReference>
<dbReference type="SMART" id="SM01008">
    <property type="entry name" value="Ald_Xan_dh_C"/>
    <property type="match status" value="1"/>
</dbReference>
<feature type="binding site" evidence="17">
    <location>
        <position position="874"/>
    </location>
    <ligand>
        <name>Mo-molybdopterin</name>
        <dbReference type="ChEBI" id="CHEBI:71302"/>
    </ligand>
    <ligandPart>
        <name>Mo</name>
        <dbReference type="ChEBI" id="CHEBI:28685"/>
    </ligandPart>
</feature>
<comment type="cofactor">
    <cofactor evidence="17">
        <name>[2Fe-2S] cluster</name>
        <dbReference type="ChEBI" id="CHEBI:190135"/>
    </cofactor>
    <text evidence="17">Binds 2 [2Fe-2S] clusters.</text>
</comment>
<dbReference type="InterPro" id="IPR036884">
    <property type="entry name" value="2Fe-2S-bd_dom_sf"/>
</dbReference>
<dbReference type="Pfam" id="PF00941">
    <property type="entry name" value="FAD_binding_5"/>
    <property type="match status" value="1"/>
</dbReference>
<dbReference type="InterPro" id="IPR016169">
    <property type="entry name" value="FAD-bd_PCMH_sub2"/>
</dbReference>
<comment type="caution">
    <text evidence="20">The sequence shown here is derived from an EMBL/GenBank/DDBJ whole genome shotgun (WGS) entry which is preliminary data.</text>
</comment>
<comment type="cofactor">
    <cofactor evidence="1 16">
        <name>FAD</name>
        <dbReference type="ChEBI" id="CHEBI:57692"/>
    </cofactor>
</comment>
<dbReference type="PROSITE" id="PS51387">
    <property type="entry name" value="FAD_PCMH"/>
    <property type="match status" value="1"/>
</dbReference>
<feature type="binding site" evidence="17">
    <location>
        <position position="1028"/>
    </location>
    <ligand>
        <name>Mo-molybdopterin</name>
        <dbReference type="ChEBI" id="CHEBI:71302"/>
    </ligand>
    <ligandPart>
        <name>Mo</name>
        <dbReference type="ChEBI" id="CHEBI:28685"/>
    </ligandPart>
</feature>
<dbReference type="GO" id="GO:0071949">
    <property type="term" value="F:FAD binding"/>
    <property type="evidence" value="ECO:0007669"/>
    <property type="project" value="InterPro"/>
</dbReference>
<feature type="binding site" evidence="17">
    <location>
        <position position="762"/>
    </location>
    <ligand>
        <name>Mo-molybdopterin</name>
        <dbReference type="ChEBI" id="CHEBI:71302"/>
    </ligand>
    <ligandPart>
        <name>Mo</name>
        <dbReference type="ChEBI" id="CHEBI:28685"/>
    </ligandPart>
</feature>
<dbReference type="SUPFAM" id="SSF47741">
    <property type="entry name" value="CO dehydrogenase ISP C-domain like"/>
    <property type="match status" value="1"/>
</dbReference>
<dbReference type="SUPFAM" id="SSF56176">
    <property type="entry name" value="FAD-binding/transporter-associated domain-like"/>
    <property type="match status" value="1"/>
</dbReference>
<dbReference type="Pfam" id="PF03450">
    <property type="entry name" value="CO_deh_flav_C"/>
    <property type="match status" value="1"/>
</dbReference>
<comment type="subunit">
    <text evidence="4">Homodimer.</text>
</comment>
<keyword evidence="9 16" id="KW-0274">FAD</keyword>
<comment type="cofactor">
    <cofactor evidence="17">
        <name>Mo-molybdopterin</name>
        <dbReference type="ChEBI" id="CHEBI:71302"/>
    </cofactor>
    <text evidence="17">Binds 1 Mo-molybdopterin (Mo-MPT) cofactor per subunit.</text>
</comment>
<feature type="binding site" evidence="17">
    <location>
        <position position="145"/>
    </location>
    <ligand>
        <name>[2Fe-2S] cluster</name>
        <dbReference type="ChEBI" id="CHEBI:190135"/>
        <label>2</label>
    </ligand>
</feature>
<dbReference type="PIRSF" id="PIRSF000127">
    <property type="entry name" value="Xanthine_DH"/>
    <property type="match status" value="1"/>
</dbReference>
<feature type="binding site" evidence="17">
    <location>
        <position position="47"/>
    </location>
    <ligand>
        <name>[2Fe-2S] cluster</name>
        <dbReference type="ChEBI" id="CHEBI:190135"/>
        <label>1</label>
    </ligand>
</feature>
<dbReference type="Pfam" id="PF00111">
    <property type="entry name" value="Fer2"/>
    <property type="match status" value="1"/>
</dbReference>
<dbReference type="InParanoid" id="A0A212EZ25"/>
<sequence length="1257" mass="141518">MNRIEFEVNGAKFSVGEEVSSTTTLLDYIRTTLELRGTKYMCLEGGCGACIVSVITHPGDDQLAVTSCMVSVTSCHGWQITTIEKLGNRKDGYHPLQKALASHNGTQCGYCSPGFVMSMYSKLKSRKNLKMLDIERDLSSNICRCTGFRPILEAFKKFASDAPESKDLLDIEELEICQKPNRFCSGSYNYYNDFYFVSKNEIYHNNWHINLKDGKTWHKAFTVDDILNILTLYGLDSYMLVAGNTGKGVIPIEEYPRNLIDISGVKELKGYLVDQNLVIGAGLTISNVMEIFQEISDTENFEYLKVVNDHLQYIGTVAGNLMVKHKYPQFASDLFLLFQVIGVELTIRSFDLVRTVTMENFMKEDMKGIIILNALFPPRTKMYKLITYKVAAKSRNAPAIVNAGFIYKLNSENQVLECRITFGGLSSDFSRATNTEKALIKKQLFSNDTLQEALQILSTEIKINKNPSQSSVAYRKQLALGLFYKSLLSIGPDNIIHPRYKSGALKLHEIRPVSKASQSYDTNLNLWPLTQPIPKFEALIQCAGESEYAEDLPRLPTEVYAAFVLSTVGIGTIENIDASKALQVDGVIAFYTASDIPGLNSFTPVDGFDTGVNEEVLCMRQIKYYNQPIGLVIAEDNTIAQKAALLVKVTYSNVQVPKIDIRINKMDSSKTTLYYFKKAISKGSDIKKVIGGNNSTIGQYHFCLENMAAISWPLEDSLKVRPTSHFIDSDQLMISRNLNIEQSRQYFYKIIDIAVRRVGGSFGIKLSRQTLVSCSSSLGAYKLNRPCRMTLPMSVQMRAIGKRMASSTVYELGVNHEGLIQYINYDIYYDNGYIVNERLIQSSIQNFLNCYRINMANFKCFDVITDTASNTWFRCPTTVECIASTEFIMERISYELGIDPLQVRLTNLDTDRYCDLVEMIKNIQLSSNFEERKKKVKKFNTENRWKKRGIRLVPMRWSTTLPFAFNVTVSVYHGDGSVAITHGGVEIGQGIHTKAIQVCAYCLNIPVDKIKIKRTNSIDSPNSSHTAASKTTQNILIGVKRACKNILERLEPIKTKITNPTWERVISKAHQLGINLQGNGFVDFNDETEYNVYGVAVSEVEVDIITGEWEIIRVDILEDVGQSISPLLDIGQIEGAFIMSLGFWTTEELKYNNNTGQILTDRTWNYFVPQATEIPQDFRVNLLNNSYNKKTMFGSKALSEPPMSLGVVVPLAMREALVSARTECGIPSTQWFNIDGPHTVEKLCLSSGTKIDHFKFY</sequence>
<feature type="domain" description="2Fe-2S ferredoxin-type" evidence="18">
    <location>
        <begin position="2"/>
        <end position="86"/>
    </location>
</feature>
<dbReference type="InterPro" id="IPR000674">
    <property type="entry name" value="Ald_Oxase/Xan_DH_a/b"/>
</dbReference>
<keyword evidence="5 17" id="KW-0500">Molybdenum</keyword>
<evidence type="ECO:0000256" key="15">
    <source>
        <dbReference type="PIRSR" id="PIRSR000127-1"/>
    </source>
</evidence>
<dbReference type="InterPro" id="IPR002888">
    <property type="entry name" value="2Fe-2S-bd"/>
</dbReference>
<keyword evidence="13" id="KW-0576">Peroxisome</keyword>